<reference evidence="1" key="1">
    <citation type="submission" date="2014-09" db="EMBL/GenBank/DDBJ databases">
        <authorList>
            <person name="Magalhaes I.L.F."/>
            <person name="Oliveira U."/>
            <person name="Santos F.R."/>
            <person name="Vidigal T.H.D.A."/>
            <person name="Brescovit A.D."/>
            <person name="Santos A.J."/>
        </authorList>
    </citation>
    <scope>NUCLEOTIDE SEQUENCE</scope>
    <source>
        <tissue evidence="1">Shoot tissue taken approximately 20 cm above the soil surface</tissue>
    </source>
</reference>
<organism evidence="1">
    <name type="scientific">Arundo donax</name>
    <name type="common">Giant reed</name>
    <name type="synonym">Donax arundinaceus</name>
    <dbReference type="NCBI Taxonomy" id="35708"/>
    <lineage>
        <taxon>Eukaryota</taxon>
        <taxon>Viridiplantae</taxon>
        <taxon>Streptophyta</taxon>
        <taxon>Embryophyta</taxon>
        <taxon>Tracheophyta</taxon>
        <taxon>Spermatophyta</taxon>
        <taxon>Magnoliopsida</taxon>
        <taxon>Liliopsida</taxon>
        <taxon>Poales</taxon>
        <taxon>Poaceae</taxon>
        <taxon>PACMAD clade</taxon>
        <taxon>Arundinoideae</taxon>
        <taxon>Arundineae</taxon>
        <taxon>Arundo</taxon>
    </lineage>
</organism>
<evidence type="ECO:0000313" key="1">
    <source>
        <dbReference type="EMBL" id="JAD33117.1"/>
    </source>
</evidence>
<accession>A0A0A8ZE51</accession>
<sequence>MKQLLFHFLQRNRQ</sequence>
<proteinExistence type="predicted"/>
<reference evidence="1" key="2">
    <citation type="journal article" date="2015" name="Data Brief">
        <title>Shoot transcriptome of the giant reed, Arundo donax.</title>
        <authorList>
            <person name="Barrero R.A."/>
            <person name="Guerrero F.D."/>
            <person name="Moolhuijzen P."/>
            <person name="Goolsby J.A."/>
            <person name="Tidwell J."/>
            <person name="Bellgard S.E."/>
            <person name="Bellgard M.I."/>
        </authorList>
    </citation>
    <scope>NUCLEOTIDE SEQUENCE</scope>
    <source>
        <tissue evidence="1">Shoot tissue taken approximately 20 cm above the soil surface</tissue>
    </source>
</reference>
<dbReference type="EMBL" id="GBRH01264778">
    <property type="protein sequence ID" value="JAD33117.1"/>
    <property type="molecule type" value="Transcribed_RNA"/>
</dbReference>
<protein>
    <submittedName>
        <fullName evidence="1">Uncharacterized protein</fullName>
    </submittedName>
</protein>
<name>A0A0A8ZE51_ARUDO</name>